<evidence type="ECO:0000259" key="4">
    <source>
        <dbReference type="Pfam" id="PF18088"/>
    </source>
</evidence>
<dbReference type="InterPro" id="IPR017853">
    <property type="entry name" value="GH"/>
</dbReference>
<comment type="caution">
    <text evidence="5">The sequence shown here is derived from an EMBL/GenBank/DDBJ whole genome shotgun (WGS) entry which is preliminary data.</text>
</comment>
<dbReference type="GO" id="GO:0005975">
    <property type="term" value="P:carbohydrate metabolic process"/>
    <property type="evidence" value="ECO:0007669"/>
    <property type="project" value="InterPro"/>
</dbReference>
<dbReference type="SUPFAM" id="SSF51445">
    <property type="entry name" value="(Trans)glycosidases"/>
    <property type="match status" value="1"/>
</dbReference>
<feature type="domain" description="Glycoside hydrolase family 20 catalytic" evidence="3">
    <location>
        <begin position="59"/>
        <end position="196"/>
    </location>
</feature>
<proteinExistence type="inferred from homology"/>
<feature type="domain" description="Glycoside Hydrolase 20C C-terminal" evidence="4">
    <location>
        <begin position="344"/>
        <end position="518"/>
    </location>
</feature>
<dbReference type="Gene3D" id="3.20.20.80">
    <property type="entry name" value="Glycosidases"/>
    <property type="match status" value="1"/>
</dbReference>
<dbReference type="Pfam" id="PF18088">
    <property type="entry name" value="Glyco_H_20C_C"/>
    <property type="match status" value="1"/>
</dbReference>
<name>A0A9D2D765_9FIRM</name>
<evidence type="ECO:0000313" key="6">
    <source>
        <dbReference type="Proteomes" id="UP000824025"/>
    </source>
</evidence>
<dbReference type="CDD" id="cd06565">
    <property type="entry name" value="GH20_GcnA-like"/>
    <property type="match status" value="1"/>
</dbReference>
<evidence type="ECO:0000259" key="3">
    <source>
        <dbReference type="Pfam" id="PF00728"/>
    </source>
</evidence>
<comment type="similarity">
    <text evidence="1">Belongs to the glycosyl hydrolase 20 family.</text>
</comment>
<dbReference type="Pfam" id="PF00728">
    <property type="entry name" value="Glyco_hydro_20"/>
    <property type="match status" value="1"/>
</dbReference>
<dbReference type="AlphaFoldDB" id="A0A9D2D765"/>
<dbReference type="InterPro" id="IPR038901">
    <property type="entry name" value="HEXDC-like"/>
</dbReference>
<dbReference type="PANTHER" id="PTHR21040">
    <property type="entry name" value="BCDNA.GH04120"/>
    <property type="match status" value="1"/>
</dbReference>
<dbReference type="InterPro" id="IPR041063">
    <property type="entry name" value="Glyco_H_20C_C"/>
</dbReference>
<keyword evidence="2" id="KW-0378">Hydrolase</keyword>
<evidence type="ECO:0000256" key="2">
    <source>
        <dbReference type="ARBA" id="ARBA00022801"/>
    </source>
</evidence>
<protein>
    <submittedName>
        <fullName evidence="5">Beta-N-acetylhexosaminidase</fullName>
    </submittedName>
</protein>
<organism evidence="5 6">
    <name type="scientific">Candidatus Borkfalkia avicola</name>
    <dbReference type="NCBI Taxonomy" id="2838503"/>
    <lineage>
        <taxon>Bacteria</taxon>
        <taxon>Bacillati</taxon>
        <taxon>Bacillota</taxon>
        <taxon>Clostridia</taxon>
        <taxon>Christensenellales</taxon>
        <taxon>Christensenellaceae</taxon>
        <taxon>Candidatus Borkfalkia</taxon>
    </lineage>
</organism>
<evidence type="ECO:0000256" key="1">
    <source>
        <dbReference type="ARBA" id="ARBA00006285"/>
    </source>
</evidence>
<accession>A0A9D2D765</accession>
<dbReference type="InterPro" id="IPR015883">
    <property type="entry name" value="Glyco_hydro_20_cat"/>
</dbReference>
<dbReference type="GO" id="GO:0004563">
    <property type="term" value="F:beta-N-acetylhexosaminidase activity"/>
    <property type="evidence" value="ECO:0007669"/>
    <property type="project" value="UniProtKB-ARBA"/>
</dbReference>
<dbReference type="EMBL" id="DXCF01000028">
    <property type="protein sequence ID" value="HIZ09901.1"/>
    <property type="molecule type" value="Genomic_DNA"/>
</dbReference>
<dbReference type="PANTHER" id="PTHR21040:SF8">
    <property type="entry name" value="BCDNA.GH04120"/>
    <property type="match status" value="1"/>
</dbReference>
<gene>
    <name evidence="5" type="ORF">H9726_05375</name>
</gene>
<evidence type="ECO:0000313" key="5">
    <source>
        <dbReference type="EMBL" id="HIZ09901.1"/>
    </source>
</evidence>
<dbReference type="Gene3D" id="1.20.120.670">
    <property type="entry name" value="N-acetyl-b-d-glucoasminidase"/>
    <property type="match status" value="1"/>
</dbReference>
<sequence length="537" mass="61345">MGKKIKNLGVMVDCSRDACYKPEAVEEFISVIARMGYDMLMLYTEDTYELEDEPYFGYMRGRYSPAELKRLDAFAREKGVELVPCIQTLAHLGAITRWQTYGEKCVDVNDILLVGQPETYALIDKMFARAAECFTSRRIHIGMDEAYMVGLGRYLDLHGWKPRFEVLREHLAHISEIAKKYGFSCMLWSDMFVKAANGGEYYPETFRMTQELVDAVSPEMQLVYWDYSHTEQSFYEKMIDGHRNFRNELWFSGVAWSCLGFTPHNRFSMRAADASMAACRGRGVENVLITSWKDDGAESSLFSVLPALAYIAANRERPAGEEEAARIFRDAVGEEFADMLSLDLPDEADGIGTLNNPVKYALYNDPFLGLFDYHLQEGKAAFFEEAEKKLSGLAEKSRFGYVYETLARVCSVMQLKYDLGIVTRRAYRAKDMAELKRLGEEVYPETARRVRELYAAFCRQWERECKPNGFEVHDIRLGGLACRLEHCGRLLCEYAAGSIGKIDPLDEDPLPMEKGKERGEGLLYSIWLNTAMTKPLN</sequence>
<dbReference type="Proteomes" id="UP000824025">
    <property type="component" value="Unassembled WGS sequence"/>
</dbReference>
<reference evidence="5" key="2">
    <citation type="submission" date="2021-04" db="EMBL/GenBank/DDBJ databases">
        <authorList>
            <person name="Gilroy R."/>
        </authorList>
    </citation>
    <scope>NUCLEOTIDE SEQUENCE</scope>
    <source>
        <strain evidence="5">CHK192-19661</strain>
    </source>
</reference>
<reference evidence="5" key="1">
    <citation type="journal article" date="2021" name="PeerJ">
        <title>Extensive microbial diversity within the chicken gut microbiome revealed by metagenomics and culture.</title>
        <authorList>
            <person name="Gilroy R."/>
            <person name="Ravi A."/>
            <person name="Getino M."/>
            <person name="Pursley I."/>
            <person name="Horton D.L."/>
            <person name="Alikhan N.F."/>
            <person name="Baker D."/>
            <person name="Gharbi K."/>
            <person name="Hall N."/>
            <person name="Watson M."/>
            <person name="Adriaenssens E.M."/>
            <person name="Foster-Nyarko E."/>
            <person name="Jarju S."/>
            <person name="Secka A."/>
            <person name="Antonio M."/>
            <person name="Oren A."/>
            <person name="Chaudhuri R.R."/>
            <person name="La Ragione R."/>
            <person name="Hildebrand F."/>
            <person name="Pallen M.J."/>
        </authorList>
    </citation>
    <scope>NUCLEOTIDE SEQUENCE</scope>
    <source>
        <strain evidence="5">CHK192-19661</strain>
    </source>
</reference>